<dbReference type="PIRSF" id="PIRSF038927">
    <property type="entry name" value="Catalase_clade2"/>
    <property type="match status" value="1"/>
</dbReference>
<proteinExistence type="inferred from homology"/>
<dbReference type="GO" id="GO:0006979">
    <property type="term" value="P:response to oxidative stress"/>
    <property type="evidence" value="ECO:0007669"/>
    <property type="project" value="InterPro"/>
</dbReference>
<comment type="similarity">
    <text evidence="2 10">Belongs to the catalase family.</text>
</comment>
<dbReference type="PANTHER" id="PTHR42821:SF3">
    <property type="entry name" value="CATALASE B"/>
    <property type="match status" value="1"/>
</dbReference>
<dbReference type="PROSITE" id="PS51402">
    <property type="entry name" value="CATALASE_3"/>
    <property type="match status" value="1"/>
</dbReference>
<dbReference type="Gene3D" id="1.20.1370.20">
    <property type="match status" value="1"/>
</dbReference>
<dbReference type="PRINTS" id="PR00067">
    <property type="entry name" value="CATALASE"/>
</dbReference>
<evidence type="ECO:0000256" key="4">
    <source>
        <dbReference type="ARBA" id="ARBA00022559"/>
    </source>
</evidence>
<dbReference type="InterPro" id="IPR011614">
    <property type="entry name" value="Catalase_core"/>
</dbReference>
<keyword evidence="13" id="KW-0732">Signal</keyword>
<evidence type="ECO:0000313" key="15">
    <source>
        <dbReference type="EMBL" id="KAK0302733.1"/>
    </source>
</evidence>
<comment type="catalytic activity">
    <reaction evidence="10">
        <text>2 H2O2 = O2 + 2 H2O</text>
        <dbReference type="Rhea" id="RHEA:20309"/>
        <dbReference type="ChEBI" id="CHEBI:15377"/>
        <dbReference type="ChEBI" id="CHEBI:15379"/>
        <dbReference type="ChEBI" id="CHEBI:16240"/>
        <dbReference type="EC" id="1.11.1.6"/>
    </reaction>
</comment>
<comment type="caution">
    <text evidence="15">The sequence shown here is derived from an EMBL/GenBank/DDBJ whole genome shotgun (WGS) entry which is preliminary data.</text>
</comment>
<dbReference type="Proteomes" id="UP001168146">
    <property type="component" value="Unassembled WGS sequence"/>
</dbReference>
<dbReference type="InterPro" id="IPR043156">
    <property type="entry name" value="Catalase_clade2_helical"/>
</dbReference>
<keyword evidence="7 10" id="KW-0560">Oxidoreductase</keyword>
<dbReference type="GO" id="GO:0005829">
    <property type="term" value="C:cytosol"/>
    <property type="evidence" value="ECO:0007669"/>
    <property type="project" value="TreeGrafter"/>
</dbReference>
<dbReference type="InterPro" id="IPR020835">
    <property type="entry name" value="Catalase_sf"/>
</dbReference>
<feature type="binding site" description="axial binding residue" evidence="12">
    <location>
        <position position="377"/>
    </location>
    <ligand>
        <name>heme</name>
        <dbReference type="ChEBI" id="CHEBI:30413"/>
    </ligand>
    <ligandPart>
        <name>Fe</name>
        <dbReference type="ChEBI" id="CHEBI:18248"/>
    </ligandPart>
</feature>
<dbReference type="PANTHER" id="PTHR42821">
    <property type="entry name" value="CATALASE"/>
    <property type="match status" value="1"/>
</dbReference>
<dbReference type="Pfam" id="PF06628">
    <property type="entry name" value="Catalase-rel"/>
    <property type="match status" value="1"/>
</dbReference>
<dbReference type="GO" id="GO:0046872">
    <property type="term" value="F:metal ion binding"/>
    <property type="evidence" value="ECO:0007669"/>
    <property type="project" value="UniProtKB-KW"/>
</dbReference>
<dbReference type="InterPro" id="IPR010582">
    <property type="entry name" value="Catalase_immune_responsive"/>
</dbReference>
<comment type="function">
    <text evidence="10">Occurs in almost all aerobically respiring organisms and serves to protect cells from the toxic effects of hydrogen peroxide.</text>
</comment>
<dbReference type="Gene3D" id="3.40.50.880">
    <property type="match status" value="1"/>
</dbReference>
<sequence>MKTFIALLAACGSLFAVASAQDVSSEKLSQLNASMVDTNGKIDTTDAGVQANVSNSLRAGPRGYNLLEDTTVRKKMLHFDRERAPERVVHALGHGAYGEFESYGDWSDLTRACWLQQGAVSEVFSRFSVVVASVGGSESGRDTHGFATKIYSECGNQDFVGNHLSSFFINDGADFPDLIHAVKFEVDKGFPTGGTAHPTAYDFFDHHPEGAFQLMNVLSDLGIPRDVRHISGAGVHTFRFINAQSQSTLFKWFWLPKLGHRSLAYDEVTKIAGKNNNFQRVDLYNNIEAGNYPEWEYAVQLFPDDGTYMYKGYDLLIPTVIVPFEVNPPVKLGKLTLNRNFNNFFAEPESISFAPSNVVDGVSFVPDPLLQWRLMSYDDTSTHRHNSPNGYTLPINRPVAPVNNNYRDGYMQPYIFEGNSISTPNGIGGVQEPGQNATLQYAKASGENVGAGPIGRYASVYDWFGQARLFWGSLDAYARQHTVDAYRFELGNVDDATVVQAYIDNTINKVDNCLARRVAYGVGADMPAIGSGPMTNLTNATTPYPSLYPLNPGQEANKSNEGLTVAVVANDTLFTEASFHAIMALLAPQKVSLAVVAPRIGELQTGVTANASHITTSSVFYDAVFIGSDGNGTTGAGLDLISMGFVMEAYGHGKAIGALGSDGAATLHSLGIANEPGVYSGADSTVTSDVLAALSGPIRFPQRFPVDDALAKKNAKYAASPTFPCFKFTFLPPLFPPFTILHQLFDSLYAFTTTSYSGENIMQDAIINGEQYAGLLDRDVGGAAGETIQERGWEAPTTFAEGAGTDGL</sequence>
<feature type="chain" id="PRO_5042869486" description="Catalase" evidence="13">
    <location>
        <begin position="21"/>
        <end position="808"/>
    </location>
</feature>
<evidence type="ECO:0000256" key="2">
    <source>
        <dbReference type="ARBA" id="ARBA00005329"/>
    </source>
</evidence>
<keyword evidence="5 10" id="KW-0349">Heme</keyword>
<evidence type="ECO:0000256" key="6">
    <source>
        <dbReference type="ARBA" id="ARBA00022723"/>
    </source>
</evidence>
<gene>
    <name evidence="15" type="ORF">LTR82_017774</name>
</gene>
<protein>
    <recommendedName>
        <fullName evidence="3 10">Catalase</fullName>
        <ecNumber evidence="3 10">1.11.1.6</ecNumber>
    </recommendedName>
</protein>
<dbReference type="GO" id="GO:0042744">
    <property type="term" value="P:hydrogen peroxide catabolic process"/>
    <property type="evidence" value="ECO:0007669"/>
    <property type="project" value="UniProtKB-UniRule"/>
</dbReference>
<dbReference type="AlphaFoldDB" id="A0AAN6F533"/>
<feature type="active site" evidence="11">
    <location>
        <position position="90"/>
    </location>
</feature>
<evidence type="ECO:0000256" key="11">
    <source>
        <dbReference type="PIRSR" id="PIRSR038927-1"/>
    </source>
</evidence>
<evidence type="ECO:0000256" key="1">
    <source>
        <dbReference type="ARBA" id="ARBA00001971"/>
    </source>
</evidence>
<keyword evidence="4 10" id="KW-0575">Peroxidase</keyword>
<evidence type="ECO:0000256" key="7">
    <source>
        <dbReference type="ARBA" id="ARBA00023002"/>
    </source>
</evidence>
<comment type="cofactor">
    <cofactor evidence="1 10 12">
        <name>heme</name>
        <dbReference type="ChEBI" id="CHEBI:30413"/>
    </cofactor>
</comment>
<name>A0AAN6F533_9PEZI</name>
<evidence type="ECO:0000256" key="13">
    <source>
        <dbReference type="SAM" id="SignalP"/>
    </source>
</evidence>
<keyword evidence="6 10" id="KW-0479">Metal-binding</keyword>
<reference evidence="15" key="1">
    <citation type="submission" date="2021-12" db="EMBL/GenBank/DDBJ databases">
        <title>Black yeast isolated from Biological Soil Crust.</title>
        <authorList>
            <person name="Kurbessoian T."/>
        </authorList>
    </citation>
    <scope>NUCLEOTIDE SEQUENCE</scope>
    <source>
        <strain evidence="15">CCFEE 5208</strain>
    </source>
</reference>
<dbReference type="Gene3D" id="2.40.180.10">
    <property type="entry name" value="Catalase core domain"/>
    <property type="match status" value="1"/>
</dbReference>
<evidence type="ECO:0000256" key="9">
    <source>
        <dbReference type="ARBA" id="ARBA00023324"/>
    </source>
</evidence>
<evidence type="ECO:0000256" key="12">
    <source>
        <dbReference type="PIRSR" id="PIRSR038927-2"/>
    </source>
</evidence>
<accession>A0AAN6F533</accession>
<evidence type="ECO:0000256" key="3">
    <source>
        <dbReference type="ARBA" id="ARBA00012314"/>
    </source>
</evidence>
<evidence type="ECO:0000256" key="8">
    <source>
        <dbReference type="ARBA" id="ARBA00023004"/>
    </source>
</evidence>
<evidence type="ECO:0000259" key="14">
    <source>
        <dbReference type="SMART" id="SM01060"/>
    </source>
</evidence>
<dbReference type="SUPFAM" id="SSF56634">
    <property type="entry name" value="Heme-dependent catalase-like"/>
    <property type="match status" value="1"/>
</dbReference>
<evidence type="ECO:0000256" key="5">
    <source>
        <dbReference type="ARBA" id="ARBA00022617"/>
    </source>
</evidence>
<dbReference type="Pfam" id="PF00199">
    <property type="entry name" value="Catalase"/>
    <property type="match status" value="1"/>
</dbReference>
<evidence type="ECO:0000313" key="16">
    <source>
        <dbReference type="Proteomes" id="UP001168146"/>
    </source>
</evidence>
<feature type="active site" evidence="11">
    <location>
        <position position="162"/>
    </location>
</feature>
<dbReference type="SMART" id="SM01060">
    <property type="entry name" value="Catalase"/>
    <property type="match status" value="1"/>
</dbReference>
<organism evidence="15 16">
    <name type="scientific">Friedmanniomyces endolithicus</name>
    <dbReference type="NCBI Taxonomy" id="329885"/>
    <lineage>
        <taxon>Eukaryota</taxon>
        <taxon>Fungi</taxon>
        <taxon>Dikarya</taxon>
        <taxon>Ascomycota</taxon>
        <taxon>Pezizomycotina</taxon>
        <taxon>Dothideomycetes</taxon>
        <taxon>Dothideomycetidae</taxon>
        <taxon>Mycosphaerellales</taxon>
        <taxon>Teratosphaeriaceae</taxon>
        <taxon>Friedmanniomyces</taxon>
    </lineage>
</organism>
<dbReference type="InterPro" id="IPR024712">
    <property type="entry name" value="Catalase_clade2"/>
</dbReference>
<keyword evidence="8 10" id="KW-0408">Iron</keyword>
<feature type="signal peptide" evidence="13">
    <location>
        <begin position="1"/>
        <end position="20"/>
    </location>
</feature>
<dbReference type="GO" id="GO:0020037">
    <property type="term" value="F:heme binding"/>
    <property type="evidence" value="ECO:0007669"/>
    <property type="project" value="UniProtKB-UniRule"/>
</dbReference>
<dbReference type="EC" id="1.11.1.6" evidence="3 10"/>
<dbReference type="InterPro" id="IPR029062">
    <property type="entry name" value="Class_I_gatase-like"/>
</dbReference>
<keyword evidence="9 10" id="KW-0376">Hydrogen peroxide</keyword>
<evidence type="ECO:0000256" key="10">
    <source>
        <dbReference type="PIRNR" id="PIRNR038927"/>
    </source>
</evidence>
<dbReference type="InterPro" id="IPR041399">
    <property type="entry name" value="Catalase_large_C"/>
</dbReference>
<dbReference type="Pfam" id="PF18011">
    <property type="entry name" value="Catalase_C"/>
    <property type="match status" value="1"/>
</dbReference>
<dbReference type="InterPro" id="IPR018028">
    <property type="entry name" value="Catalase"/>
</dbReference>
<feature type="domain" description="Catalase core" evidence="14">
    <location>
        <begin position="44"/>
        <end position="431"/>
    </location>
</feature>
<dbReference type="GO" id="GO:0004096">
    <property type="term" value="F:catalase activity"/>
    <property type="evidence" value="ECO:0007669"/>
    <property type="project" value="UniProtKB-UniRule"/>
</dbReference>
<dbReference type="EMBL" id="JASUXU010000173">
    <property type="protein sequence ID" value="KAK0302733.1"/>
    <property type="molecule type" value="Genomic_DNA"/>
</dbReference>